<dbReference type="RefSeq" id="WP_221055061.1">
    <property type="nucleotide sequence ID" value="NZ_AP024613.1"/>
</dbReference>
<reference evidence="1" key="1">
    <citation type="submission" date="2021-05" db="EMBL/GenBank/DDBJ databases">
        <title>Molecular characterization for Shewanella algae harboring chromosomal blaOXA-55-like strains isolated from clinical and environment sample.</title>
        <authorList>
            <person name="Ohama Y."/>
            <person name="Aoki K."/>
            <person name="Harada S."/>
            <person name="Moriya K."/>
            <person name="Ishii Y."/>
            <person name="Tateda K."/>
        </authorList>
    </citation>
    <scope>NUCLEOTIDE SEQUENCE</scope>
    <source>
        <strain evidence="1">TUM17379</strain>
    </source>
</reference>
<evidence type="ECO:0008006" key="3">
    <source>
        <dbReference type="Google" id="ProtNLM"/>
    </source>
</evidence>
<accession>A0AAD1NLW4</accession>
<evidence type="ECO:0000313" key="2">
    <source>
        <dbReference type="Proteomes" id="UP000825078"/>
    </source>
</evidence>
<proteinExistence type="predicted"/>
<sequence>MIDYNCYCFDLDGTIYLGSNEIKGAVEAVKNLTSIGKKIFYLSNNSSKK</sequence>
<organism evidence="1 2">
    <name type="scientific">Shewanella algae</name>
    <dbReference type="NCBI Taxonomy" id="38313"/>
    <lineage>
        <taxon>Bacteria</taxon>
        <taxon>Pseudomonadati</taxon>
        <taxon>Pseudomonadota</taxon>
        <taxon>Gammaproteobacteria</taxon>
        <taxon>Alteromonadales</taxon>
        <taxon>Shewanellaceae</taxon>
        <taxon>Shewanella</taxon>
    </lineage>
</organism>
<dbReference type="AlphaFoldDB" id="A0AAD1NLW4"/>
<dbReference type="InterPro" id="IPR036412">
    <property type="entry name" value="HAD-like_sf"/>
</dbReference>
<evidence type="ECO:0000313" key="1">
    <source>
        <dbReference type="EMBL" id="BCV44433.1"/>
    </source>
</evidence>
<dbReference type="InterPro" id="IPR023214">
    <property type="entry name" value="HAD_sf"/>
</dbReference>
<dbReference type="Pfam" id="PF13344">
    <property type="entry name" value="Hydrolase_6"/>
    <property type="match status" value="1"/>
</dbReference>
<dbReference type="EMBL" id="AP024613">
    <property type="protein sequence ID" value="BCV44433.1"/>
    <property type="molecule type" value="Genomic_DNA"/>
</dbReference>
<gene>
    <name evidence="1" type="ORF">TUM17379_14510</name>
</gene>
<dbReference type="Gene3D" id="3.40.50.1000">
    <property type="entry name" value="HAD superfamily/HAD-like"/>
    <property type="match status" value="1"/>
</dbReference>
<dbReference type="InterPro" id="IPR006357">
    <property type="entry name" value="HAD-SF_hydro_IIA"/>
</dbReference>
<dbReference type="SUPFAM" id="SSF56784">
    <property type="entry name" value="HAD-like"/>
    <property type="match status" value="1"/>
</dbReference>
<name>A0AAD1NLW4_9GAMM</name>
<dbReference type="Proteomes" id="UP000825078">
    <property type="component" value="Chromosome"/>
</dbReference>
<protein>
    <recommendedName>
        <fullName evidence="3">UMP phosphatase</fullName>
    </recommendedName>
</protein>